<dbReference type="InterPro" id="IPR026015">
    <property type="entry name" value="ATP_synth_OSCP/delta_N_sf"/>
</dbReference>
<dbReference type="InterPro" id="IPR000711">
    <property type="entry name" value="ATPase_OSCP/dsu"/>
</dbReference>
<keyword evidence="2 7" id="KW-0813">Transport</keyword>
<name>A0ABV8PVH0_9BACT</name>
<keyword evidence="5 7" id="KW-0472">Membrane</keyword>
<evidence type="ECO:0000256" key="6">
    <source>
        <dbReference type="ARBA" id="ARBA00023310"/>
    </source>
</evidence>
<dbReference type="Proteomes" id="UP001595906">
    <property type="component" value="Unassembled WGS sequence"/>
</dbReference>
<evidence type="ECO:0000313" key="8">
    <source>
        <dbReference type="EMBL" id="MFC4230755.1"/>
    </source>
</evidence>
<evidence type="ECO:0000256" key="7">
    <source>
        <dbReference type="HAMAP-Rule" id="MF_01416"/>
    </source>
</evidence>
<dbReference type="RefSeq" id="WP_379012135.1">
    <property type="nucleotide sequence ID" value="NZ_JBHSDC010000002.1"/>
</dbReference>
<comment type="function">
    <text evidence="7">This protein is part of the stalk that links CF(0) to CF(1). It either transmits conformational changes from CF(0) to CF(1) or is implicated in proton conduction.</text>
</comment>
<dbReference type="Gene3D" id="1.10.520.20">
    <property type="entry name" value="N-terminal domain of the delta subunit of the F1F0-ATP synthase"/>
    <property type="match status" value="1"/>
</dbReference>
<dbReference type="EMBL" id="JBHSDC010000002">
    <property type="protein sequence ID" value="MFC4230755.1"/>
    <property type="molecule type" value="Genomic_DNA"/>
</dbReference>
<keyword evidence="7" id="KW-0139">CF(1)</keyword>
<protein>
    <recommendedName>
        <fullName evidence="7">ATP synthase subunit delta</fullName>
    </recommendedName>
    <alternativeName>
        <fullName evidence="7">ATP synthase F(1) sector subunit delta</fullName>
    </alternativeName>
    <alternativeName>
        <fullName evidence="7">F-type ATPase subunit delta</fullName>
        <shortName evidence="7">F-ATPase subunit delta</shortName>
    </alternativeName>
</protein>
<organism evidence="8 9">
    <name type="scientific">Parasediminibacterium paludis</name>
    <dbReference type="NCBI Taxonomy" id="908966"/>
    <lineage>
        <taxon>Bacteria</taxon>
        <taxon>Pseudomonadati</taxon>
        <taxon>Bacteroidota</taxon>
        <taxon>Chitinophagia</taxon>
        <taxon>Chitinophagales</taxon>
        <taxon>Chitinophagaceae</taxon>
        <taxon>Parasediminibacterium</taxon>
    </lineage>
</organism>
<dbReference type="PANTHER" id="PTHR11910">
    <property type="entry name" value="ATP SYNTHASE DELTA CHAIN"/>
    <property type="match status" value="1"/>
</dbReference>
<dbReference type="Pfam" id="PF00213">
    <property type="entry name" value="OSCP"/>
    <property type="match status" value="1"/>
</dbReference>
<keyword evidence="6 7" id="KW-0066">ATP synthesis</keyword>
<gene>
    <name evidence="7 8" type="primary">atpH</name>
    <name evidence="8" type="ORF">ACFOW1_02560</name>
</gene>
<comment type="caution">
    <text evidence="8">The sequence shown here is derived from an EMBL/GenBank/DDBJ whole genome shotgun (WGS) entry which is preliminary data.</text>
</comment>
<comment type="subcellular location">
    <subcellularLocation>
        <location evidence="7">Cell membrane</location>
        <topology evidence="7">Peripheral membrane protein</topology>
    </subcellularLocation>
    <subcellularLocation>
        <location evidence="1">Membrane</location>
    </subcellularLocation>
</comment>
<accession>A0ABV8PVH0</accession>
<evidence type="ECO:0000256" key="3">
    <source>
        <dbReference type="ARBA" id="ARBA00022781"/>
    </source>
</evidence>
<comment type="similarity">
    <text evidence="7">Belongs to the ATPase delta chain family.</text>
</comment>
<keyword evidence="4 7" id="KW-0406">Ion transport</keyword>
<reference evidence="9" key="1">
    <citation type="journal article" date="2019" name="Int. J. Syst. Evol. Microbiol.">
        <title>The Global Catalogue of Microorganisms (GCM) 10K type strain sequencing project: providing services to taxonomists for standard genome sequencing and annotation.</title>
        <authorList>
            <consortium name="The Broad Institute Genomics Platform"/>
            <consortium name="The Broad Institute Genome Sequencing Center for Infectious Disease"/>
            <person name="Wu L."/>
            <person name="Ma J."/>
        </authorList>
    </citation>
    <scope>NUCLEOTIDE SEQUENCE [LARGE SCALE GENOMIC DNA]</scope>
    <source>
        <strain evidence="9">CECT 8010</strain>
    </source>
</reference>
<evidence type="ECO:0000256" key="4">
    <source>
        <dbReference type="ARBA" id="ARBA00023065"/>
    </source>
</evidence>
<evidence type="ECO:0000313" key="9">
    <source>
        <dbReference type="Proteomes" id="UP001595906"/>
    </source>
</evidence>
<keyword evidence="9" id="KW-1185">Reference proteome</keyword>
<keyword evidence="7" id="KW-1003">Cell membrane</keyword>
<dbReference type="SUPFAM" id="SSF47928">
    <property type="entry name" value="N-terminal domain of the delta subunit of the F1F0-ATP synthase"/>
    <property type="match status" value="1"/>
</dbReference>
<keyword evidence="3 7" id="KW-0375">Hydrogen ion transport</keyword>
<evidence type="ECO:0000256" key="2">
    <source>
        <dbReference type="ARBA" id="ARBA00022448"/>
    </source>
</evidence>
<sequence>MPNPRLAARYAKSLVDLSMERNQLEVVYADMKYLQAVCKASSEFVALLVSPIIKADKKEAIISAVTSSNVSELTTAFIKLLVTKGRESDLYEIANAFIGQYNDIKGIRTVTLTTAVAISDELKQSIQAKVNNTQASGSVELETKVNDKLIGGFVLEFDNKLVDASILRDLNDVKKQFLKNHYVSTI</sequence>
<dbReference type="HAMAP" id="MF_01416">
    <property type="entry name" value="ATP_synth_delta_bact"/>
    <property type="match status" value="1"/>
</dbReference>
<evidence type="ECO:0000256" key="5">
    <source>
        <dbReference type="ARBA" id="ARBA00023136"/>
    </source>
</evidence>
<dbReference type="NCBIfam" id="TIGR01145">
    <property type="entry name" value="ATP_synt_delta"/>
    <property type="match status" value="1"/>
</dbReference>
<proteinExistence type="inferred from homology"/>
<comment type="function">
    <text evidence="7">F(1)F(0) ATP synthase produces ATP from ADP in the presence of a proton or sodium gradient. F-type ATPases consist of two structural domains, F(1) containing the extramembraneous catalytic core and F(0) containing the membrane proton channel, linked together by a central stalk and a peripheral stalk. During catalysis, ATP synthesis in the catalytic domain of F(1) is coupled via a rotary mechanism of the central stalk subunits to proton translocation.</text>
</comment>
<evidence type="ECO:0000256" key="1">
    <source>
        <dbReference type="ARBA" id="ARBA00004370"/>
    </source>
</evidence>
<dbReference type="PRINTS" id="PR00125">
    <property type="entry name" value="ATPASEDELTA"/>
</dbReference>